<sequence length="387" mass="44205">MGLSANFMRTIKRLVLLGLVLYLGLWAYRIASRKYYVWLPGYLRWSTTKEEAASGPIHLFFFFADHFEPGDNYHYMERWLKEYPALASRHQDSTGRPPQHTWFYPAEQPVDRNMAALQQLVSAGFGETELHLHHANDTQESARRRFERGIAYFQKFGFLKGPDGATHFAFVHGNWGLDNSNGAQFCGANRELEMLRQLGCFADFTFPSIQWQAQPPSVNSIYEATDDDRPRSYDQGVPLQAGVNPVGDLMIFQGPLLLVPSWRATLFIGIDDGNIHPAAPVGPDRVDTWIRSRIHVKGRPDWQFIKVHGHGAESEEDATESLGPRFDSALTRFEQRYNDGVRYVLHYVTAREAFNLVRAAADGKTGDPRLYYDYLIPRYAADPARRN</sequence>
<dbReference type="InParanoid" id="Q02BK8"/>
<protein>
    <recommendedName>
        <fullName evidence="2">Polysaccharide deacetylase</fullName>
    </recommendedName>
</protein>
<name>Q02BK8_SOLUE</name>
<accession>Q02BK8</accession>
<dbReference type="EMBL" id="CP000473">
    <property type="protein sequence ID" value="ABJ81558.1"/>
    <property type="molecule type" value="Genomic_DNA"/>
</dbReference>
<gene>
    <name evidence="1" type="ordered locus">Acid_0552</name>
</gene>
<evidence type="ECO:0008006" key="2">
    <source>
        <dbReference type="Google" id="ProtNLM"/>
    </source>
</evidence>
<proteinExistence type="predicted"/>
<dbReference type="HOGENOM" id="CLU_712975_0_0_0"/>
<dbReference type="KEGG" id="sus:Acid_0552"/>
<organism evidence="1">
    <name type="scientific">Solibacter usitatus (strain Ellin6076)</name>
    <dbReference type="NCBI Taxonomy" id="234267"/>
    <lineage>
        <taxon>Bacteria</taxon>
        <taxon>Pseudomonadati</taxon>
        <taxon>Acidobacteriota</taxon>
        <taxon>Terriglobia</taxon>
        <taxon>Bryobacterales</taxon>
        <taxon>Solibacteraceae</taxon>
        <taxon>Candidatus Solibacter</taxon>
    </lineage>
</organism>
<dbReference type="eggNOG" id="ENOG502Z917">
    <property type="taxonomic scope" value="Bacteria"/>
</dbReference>
<evidence type="ECO:0000313" key="1">
    <source>
        <dbReference type="EMBL" id="ABJ81558.1"/>
    </source>
</evidence>
<reference evidence="1" key="1">
    <citation type="submission" date="2006-10" db="EMBL/GenBank/DDBJ databases">
        <title>Complete sequence of Solibacter usitatus Ellin6076.</title>
        <authorList>
            <consortium name="US DOE Joint Genome Institute"/>
            <person name="Copeland A."/>
            <person name="Lucas S."/>
            <person name="Lapidus A."/>
            <person name="Barry K."/>
            <person name="Detter J.C."/>
            <person name="Glavina del Rio T."/>
            <person name="Hammon N."/>
            <person name="Israni S."/>
            <person name="Dalin E."/>
            <person name="Tice H."/>
            <person name="Pitluck S."/>
            <person name="Thompson L.S."/>
            <person name="Brettin T."/>
            <person name="Bruce D."/>
            <person name="Han C."/>
            <person name="Tapia R."/>
            <person name="Gilna P."/>
            <person name="Schmutz J."/>
            <person name="Larimer F."/>
            <person name="Land M."/>
            <person name="Hauser L."/>
            <person name="Kyrpides N."/>
            <person name="Mikhailova N."/>
            <person name="Janssen P.H."/>
            <person name="Kuske C.R."/>
            <person name="Richardson P."/>
        </authorList>
    </citation>
    <scope>NUCLEOTIDE SEQUENCE</scope>
    <source>
        <strain evidence="1">Ellin6076</strain>
    </source>
</reference>
<dbReference type="STRING" id="234267.Acid_0552"/>
<dbReference type="AlphaFoldDB" id="Q02BK8"/>